<dbReference type="OrthoDB" id="5653973at2"/>
<organism evidence="2 3">
    <name type="scientific">Fluoribacter dumoffii</name>
    <dbReference type="NCBI Taxonomy" id="463"/>
    <lineage>
        <taxon>Bacteria</taxon>
        <taxon>Pseudomonadati</taxon>
        <taxon>Pseudomonadota</taxon>
        <taxon>Gammaproteobacteria</taxon>
        <taxon>Legionellales</taxon>
        <taxon>Legionellaceae</taxon>
        <taxon>Fluoribacter</taxon>
    </lineage>
</organism>
<feature type="region of interest" description="Disordered" evidence="1">
    <location>
        <begin position="279"/>
        <end position="303"/>
    </location>
</feature>
<evidence type="ECO:0008006" key="4">
    <source>
        <dbReference type="Google" id="ProtNLM"/>
    </source>
</evidence>
<accession>A0A377G9Z6</accession>
<feature type="compositionally biased region" description="Basic and acidic residues" evidence="1">
    <location>
        <begin position="279"/>
        <end position="293"/>
    </location>
</feature>
<dbReference type="SUPFAM" id="SSF56219">
    <property type="entry name" value="DNase I-like"/>
    <property type="match status" value="1"/>
</dbReference>
<dbReference type="Proteomes" id="UP000254554">
    <property type="component" value="Unassembled WGS sequence"/>
</dbReference>
<reference evidence="2 3" key="1">
    <citation type="submission" date="2018-06" db="EMBL/GenBank/DDBJ databases">
        <authorList>
            <consortium name="Pathogen Informatics"/>
            <person name="Doyle S."/>
        </authorList>
    </citation>
    <scope>NUCLEOTIDE SEQUENCE [LARGE SCALE GENOMIC DNA]</scope>
    <source>
        <strain evidence="2 3">NCTC11370</strain>
    </source>
</reference>
<dbReference type="AlphaFoldDB" id="A0A377G9Z6"/>
<evidence type="ECO:0000313" key="2">
    <source>
        <dbReference type="EMBL" id="STO21647.1"/>
    </source>
</evidence>
<sequence>MAKKLKIKFKAGATITTKEQNLHSDHHPQLFGKTLIWNIDKDNVNDDLEMKAYAIAQQINAGKITSGMLQEVPHGSQNQLIANIEKYLDPKQKLSMRYNQNGTRLFGNLTFSCNPAPVPDNALNQDIKNLQRKYEESGAAKGQVLVTLVEDEQGKKRLLVNVHASTKPKNDSLNQTPRVDLNGVMKDLEQFRKKHPDLDIVMAGDMNNGPKGLPKEMPHILTNPTFSYQHSVQSSAIKKDGTSIAVDAVFSTEKSIPLQIQRKMNTCDKAFLEQFDKSKKEKEQLAQQEKSKPAADLQKNLKNSPAFTTAAVHTGNYRQKIKQDTQQDFPVKIIFQDSRQARQFTNHVSLRDKKNLFQNENEIYLSQGAVAKILTLNINQPKLAFTHVMQGHHDEKLSKQRIEELQQKCVDQIKAVKGVQASAPTLKYENTKIRQDTRGVIDYSMQLTFASKEEARAFSDAMGYQNKTLLFQKGNTVYIAKDTEADFLKKMCKSENTASYKTHLATLKSSSAQPLPQPKETLEDVVMSAPKSGKGPP</sequence>
<dbReference type="GeneID" id="93291724"/>
<dbReference type="InterPro" id="IPR036691">
    <property type="entry name" value="Endo/exonu/phosph_ase_sf"/>
</dbReference>
<dbReference type="EMBL" id="UGGT01000001">
    <property type="protein sequence ID" value="STO21647.1"/>
    <property type="molecule type" value="Genomic_DNA"/>
</dbReference>
<dbReference type="RefSeq" id="WP_010653917.1">
    <property type="nucleotide sequence ID" value="NZ_UGGT01000001.1"/>
</dbReference>
<evidence type="ECO:0000256" key="1">
    <source>
        <dbReference type="SAM" id="MobiDB-lite"/>
    </source>
</evidence>
<feature type="region of interest" description="Disordered" evidence="1">
    <location>
        <begin position="509"/>
        <end position="537"/>
    </location>
</feature>
<protein>
    <recommendedName>
        <fullName evidence="4">Endonuclease/Exonuclease/phosphatase family</fullName>
    </recommendedName>
</protein>
<keyword evidence="3" id="KW-1185">Reference proteome</keyword>
<evidence type="ECO:0000313" key="3">
    <source>
        <dbReference type="Proteomes" id="UP000254554"/>
    </source>
</evidence>
<proteinExistence type="predicted"/>
<name>A0A377G9Z6_9GAMM</name>
<gene>
    <name evidence="2" type="ORF">NCTC11370_01716</name>
</gene>
<dbReference type="Gene3D" id="3.60.10.10">
    <property type="entry name" value="Endonuclease/exonuclease/phosphatase"/>
    <property type="match status" value="1"/>
</dbReference>